<evidence type="ECO:0000313" key="7">
    <source>
        <dbReference type="Proteomes" id="UP000324800"/>
    </source>
</evidence>
<feature type="binding site" evidence="3">
    <location>
        <position position="40"/>
    </location>
    <ligand>
        <name>ATP</name>
        <dbReference type="ChEBI" id="CHEBI:30616"/>
    </ligand>
</feature>
<dbReference type="PROSITE" id="PS00108">
    <property type="entry name" value="PROTEIN_KINASE_ST"/>
    <property type="match status" value="1"/>
</dbReference>
<keyword evidence="4" id="KW-0418">Kinase</keyword>
<proteinExistence type="inferred from homology"/>
<dbReference type="InterPro" id="IPR000719">
    <property type="entry name" value="Prot_kinase_dom"/>
</dbReference>
<dbReference type="InterPro" id="IPR011009">
    <property type="entry name" value="Kinase-like_dom_sf"/>
</dbReference>
<comment type="similarity">
    <text evidence="4">Belongs to the protein kinase superfamily.</text>
</comment>
<dbReference type="PROSITE" id="PS00107">
    <property type="entry name" value="PROTEIN_KINASE_ATP"/>
    <property type="match status" value="1"/>
</dbReference>
<dbReference type="Proteomes" id="UP000324800">
    <property type="component" value="Unassembled WGS sequence"/>
</dbReference>
<keyword evidence="4" id="KW-0723">Serine/threonine-protein kinase</keyword>
<evidence type="ECO:0000256" key="4">
    <source>
        <dbReference type="RuleBase" id="RU000304"/>
    </source>
</evidence>
<keyword evidence="1 3" id="KW-0547">Nucleotide-binding</keyword>
<dbReference type="OrthoDB" id="6513151at2759"/>
<dbReference type="GO" id="GO:0005634">
    <property type="term" value="C:nucleus"/>
    <property type="evidence" value="ECO:0007669"/>
    <property type="project" value="TreeGrafter"/>
</dbReference>
<dbReference type="SMART" id="SM00220">
    <property type="entry name" value="S_TKc"/>
    <property type="match status" value="1"/>
</dbReference>
<dbReference type="PROSITE" id="PS50011">
    <property type="entry name" value="PROTEIN_KINASE_DOM"/>
    <property type="match status" value="1"/>
</dbReference>
<dbReference type="GO" id="GO:0005524">
    <property type="term" value="F:ATP binding"/>
    <property type="evidence" value="ECO:0007669"/>
    <property type="project" value="UniProtKB-UniRule"/>
</dbReference>
<dbReference type="Pfam" id="PF00069">
    <property type="entry name" value="Pkinase"/>
    <property type="match status" value="1"/>
</dbReference>
<dbReference type="SUPFAM" id="SSF56112">
    <property type="entry name" value="Protein kinase-like (PK-like)"/>
    <property type="match status" value="1"/>
</dbReference>
<comment type="caution">
    <text evidence="6">The sequence shown here is derived from an EMBL/GenBank/DDBJ whole genome shotgun (WGS) entry which is preliminary data.</text>
</comment>
<reference evidence="6 7" key="1">
    <citation type="submission" date="2019-03" db="EMBL/GenBank/DDBJ databases">
        <title>Single cell metagenomics reveals metabolic interactions within the superorganism composed of flagellate Streblomastix strix and complex community of Bacteroidetes bacteria on its surface.</title>
        <authorList>
            <person name="Treitli S.C."/>
            <person name="Kolisko M."/>
            <person name="Husnik F."/>
            <person name="Keeling P."/>
            <person name="Hampl V."/>
        </authorList>
    </citation>
    <scope>NUCLEOTIDE SEQUENCE [LARGE SCALE GENOMIC DNA]</scope>
    <source>
        <strain evidence="6">ST1C</strain>
    </source>
</reference>
<protein>
    <recommendedName>
        <fullName evidence="5">Protein kinase domain-containing protein</fullName>
    </recommendedName>
</protein>
<evidence type="ECO:0000256" key="2">
    <source>
        <dbReference type="ARBA" id="ARBA00022840"/>
    </source>
</evidence>
<dbReference type="InterPro" id="IPR008271">
    <property type="entry name" value="Ser/Thr_kinase_AS"/>
</dbReference>
<evidence type="ECO:0000313" key="6">
    <source>
        <dbReference type="EMBL" id="KAA6397587.1"/>
    </source>
</evidence>
<feature type="domain" description="Protein kinase" evidence="5">
    <location>
        <begin position="12"/>
        <end position="243"/>
    </location>
</feature>
<dbReference type="PANTHER" id="PTHR44167">
    <property type="entry name" value="OVARIAN-SPECIFIC SERINE/THREONINE-PROTEIN KINASE LOK-RELATED"/>
    <property type="match status" value="1"/>
</dbReference>
<dbReference type="GO" id="GO:0004674">
    <property type="term" value="F:protein serine/threonine kinase activity"/>
    <property type="evidence" value="ECO:0007669"/>
    <property type="project" value="UniProtKB-KW"/>
</dbReference>
<evidence type="ECO:0000256" key="3">
    <source>
        <dbReference type="PROSITE-ProRule" id="PRU10141"/>
    </source>
</evidence>
<dbReference type="AlphaFoldDB" id="A0A5J4WR28"/>
<dbReference type="Gene3D" id="1.10.510.10">
    <property type="entry name" value="Transferase(Phosphotransferase) domain 1"/>
    <property type="match status" value="1"/>
</dbReference>
<dbReference type="GO" id="GO:0044773">
    <property type="term" value="P:mitotic DNA damage checkpoint signaling"/>
    <property type="evidence" value="ECO:0007669"/>
    <property type="project" value="TreeGrafter"/>
</dbReference>
<evidence type="ECO:0000259" key="5">
    <source>
        <dbReference type="PROSITE" id="PS50011"/>
    </source>
</evidence>
<dbReference type="EMBL" id="SNRW01001146">
    <property type="protein sequence ID" value="KAA6397587.1"/>
    <property type="molecule type" value="Genomic_DNA"/>
</dbReference>
<organism evidence="6 7">
    <name type="scientific">Streblomastix strix</name>
    <dbReference type="NCBI Taxonomy" id="222440"/>
    <lineage>
        <taxon>Eukaryota</taxon>
        <taxon>Metamonada</taxon>
        <taxon>Preaxostyla</taxon>
        <taxon>Oxymonadida</taxon>
        <taxon>Streblomastigidae</taxon>
        <taxon>Streblomastix</taxon>
    </lineage>
</organism>
<dbReference type="InterPro" id="IPR017441">
    <property type="entry name" value="Protein_kinase_ATP_BS"/>
</dbReference>
<evidence type="ECO:0000256" key="1">
    <source>
        <dbReference type="ARBA" id="ARBA00022741"/>
    </source>
</evidence>
<accession>A0A5J4WR28</accession>
<dbReference type="PANTHER" id="PTHR44167:SF24">
    <property type="entry name" value="SERINE_THREONINE-PROTEIN KINASE CHK2"/>
    <property type="match status" value="1"/>
</dbReference>
<dbReference type="Gene3D" id="3.30.200.20">
    <property type="entry name" value="Phosphorylase Kinase, domain 1"/>
    <property type="match status" value="1"/>
</dbReference>
<name>A0A5J4WR28_9EUKA</name>
<gene>
    <name evidence="6" type="ORF">EZS28_006888</name>
</gene>
<keyword evidence="2 3" id="KW-0067">ATP-binding</keyword>
<sequence length="278" mass="32072">MDYEDELRRCMIVPLRLLGQGAFGSVYYAFKYETGFFAAKLIQKSEFEQMEMDSAVELGDLSKCPFILKYYSRAIGMRCIIFPMEYANMQVFEGMRVFHKAKLVHRDIKCENILLHSPPGSGRVYVKISDFGFAKKEDLTKEENSVAGTTPYMAPELFKTPLIITQQVDLYALGITFYRLITHKYPVNEKNFKEQGKKLAQMQCIQRPSEVKDILLWNLLSQMLEFDPDKRITVIEALQHPYFTSPESFADISPEQQELASFAVVEEIEGDSFTIRIT</sequence>
<keyword evidence="4" id="KW-0808">Transferase</keyword>